<comment type="caution">
    <text evidence="2">The sequence shown here is derived from an EMBL/GenBank/DDBJ whole genome shotgun (WGS) entry which is preliminary data.</text>
</comment>
<accession>A0A8H6RJ23</accession>
<reference evidence="2" key="1">
    <citation type="submission" date="2020-04" db="EMBL/GenBank/DDBJ databases">
        <title>Draft genome resource of the tomato pathogen Pseudocercospora fuligena.</title>
        <authorList>
            <person name="Zaccaron A."/>
        </authorList>
    </citation>
    <scope>NUCLEOTIDE SEQUENCE</scope>
    <source>
        <strain evidence="2">PF001</strain>
    </source>
</reference>
<dbReference type="AlphaFoldDB" id="A0A8H6RJ23"/>
<evidence type="ECO:0000313" key="2">
    <source>
        <dbReference type="EMBL" id="KAF7191762.1"/>
    </source>
</evidence>
<sequence>MDYPSLDRHRLLQGTLYALELGLLPLIGAISIPTLFNCWLLISRISPRWFYSTENLETFSFRRRLRILLILAPLLNLITVLVLKLSTSLALSKCVNRCSVVTVACQIAVALVPLLLASAKWIMAYANAIDIWCGAGFGPEPDAARVHALSEALQELIEERRETQERGEMQDLVARVVHGDQQVQQPPPPPYVQ</sequence>
<keyword evidence="1" id="KW-0812">Transmembrane</keyword>
<protein>
    <submittedName>
        <fullName evidence="2">Uncharacterized protein</fullName>
    </submittedName>
</protein>
<gene>
    <name evidence="2" type="ORF">HII31_06807</name>
</gene>
<proteinExistence type="predicted"/>
<organism evidence="2 3">
    <name type="scientific">Pseudocercospora fuligena</name>
    <dbReference type="NCBI Taxonomy" id="685502"/>
    <lineage>
        <taxon>Eukaryota</taxon>
        <taxon>Fungi</taxon>
        <taxon>Dikarya</taxon>
        <taxon>Ascomycota</taxon>
        <taxon>Pezizomycotina</taxon>
        <taxon>Dothideomycetes</taxon>
        <taxon>Dothideomycetidae</taxon>
        <taxon>Mycosphaerellales</taxon>
        <taxon>Mycosphaerellaceae</taxon>
        <taxon>Pseudocercospora</taxon>
    </lineage>
</organism>
<evidence type="ECO:0000256" key="1">
    <source>
        <dbReference type="SAM" id="Phobius"/>
    </source>
</evidence>
<feature type="transmembrane region" description="Helical" evidence="1">
    <location>
        <begin position="99"/>
        <end position="117"/>
    </location>
</feature>
<feature type="transmembrane region" description="Helical" evidence="1">
    <location>
        <begin position="16"/>
        <end position="42"/>
    </location>
</feature>
<feature type="transmembrane region" description="Helical" evidence="1">
    <location>
        <begin position="67"/>
        <end position="87"/>
    </location>
</feature>
<evidence type="ECO:0000313" key="3">
    <source>
        <dbReference type="Proteomes" id="UP000660729"/>
    </source>
</evidence>
<dbReference type="Proteomes" id="UP000660729">
    <property type="component" value="Unassembled WGS sequence"/>
</dbReference>
<keyword evidence="1" id="KW-1133">Transmembrane helix</keyword>
<name>A0A8H6RJ23_9PEZI</name>
<keyword evidence="1" id="KW-0472">Membrane</keyword>
<keyword evidence="3" id="KW-1185">Reference proteome</keyword>
<dbReference type="EMBL" id="JABCIY010000155">
    <property type="protein sequence ID" value="KAF7191762.1"/>
    <property type="molecule type" value="Genomic_DNA"/>
</dbReference>